<reference evidence="6 7" key="1">
    <citation type="submission" date="2018-11" db="EMBL/GenBank/DDBJ databases">
        <title>Genomic Encyclopedia of Type Strains, Phase IV (KMG-IV): sequencing the most valuable type-strain genomes for metagenomic binning, comparative biology and taxonomic classification.</title>
        <authorList>
            <person name="Goeker M."/>
        </authorList>
    </citation>
    <scope>NUCLEOTIDE SEQUENCE [LARGE SCALE GENOMIC DNA]</scope>
    <source>
        <strain evidence="6 7">DSM 29158</strain>
    </source>
</reference>
<dbReference type="Pfam" id="PF03649">
    <property type="entry name" value="UPF0014"/>
    <property type="match status" value="1"/>
</dbReference>
<dbReference type="EMBL" id="RKRK01000002">
    <property type="protein sequence ID" value="RPF57545.1"/>
    <property type="molecule type" value="Genomic_DNA"/>
</dbReference>
<comment type="caution">
    <text evidence="6">The sequence shown here is derived from an EMBL/GenBank/DDBJ whole genome shotgun (WGS) entry which is preliminary data.</text>
</comment>
<accession>A0A1Q1G324</accession>
<evidence type="ECO:0000256" key="3">
    <source>
        <dbReference type="ARBA" id="ARBA00022692"/>
    </source>
</evidence>
<dbReference type="STRING" id="1849491.BVH56_06780"/>
<dbReference type="OrthoDB" id="9791807at2"/>
<sequence>MDTFALIASYVFVLIPIIMSVVLKLGLEKDVIIAAIRSTIQLFIVGLILKYVFDSEQLIFTFLMVLLMIIAATQNIIQKDSGIQGMTWKVLTALITVEFLTMSILLFFNIIPLEPRYIIPISGMMIGNSMVLSLLFLNRFQSEVEQGQEQIELILSFGGNPKQAVHTQLKNSIKSSMIPTIESLKTVGLVQLPGMMSGQIIGGAEPIVAVQFQLLIMFLLLTAATLSAVIVGFLSYPTLFNDRMQFINLTYRKES</sequence>
<dbReference type="RefSeq" id="WP_077140716.1">
    <property type="nucleotide sequence ID" value="NZ_CBCSGK010000002.1"/>
</dbReference>
<gene>
    <name evidence="6" type="ORF">EDD62_0166</name>
</gene>
<keyword evidence="7" id="KW-1185">Reference proteome</keyword>
<evidence type="ECO:0000256" key="5">
    <source>
        <dbReference type="ARBA" id="ARBA00023136"/>
    </source>
</evidence>
<keyword evidence="4" id="KW-1133">Transmembrane helix</keyword>
<dbReference type="AlphaFoldDB" id="A0A1Q1G324"/>
<evidence type="ECO:0000313" key="6">
    <source>
        <dbReference type="EMBL" id="RPF57545.1"/>
    </source>
</evidence>
<dbReference type="PANTHER" id="PTHR30028">
    <property type="entry name" value="UPF0014 INNER MEMBRANE PROTEIN YBBM-RELATED"/>
    <property type="match status" value="1"/>
</dbReference>
<accession>A0A3N5CEM8</accession>
<evidence type="ECO:0000256" key="2">
    <source>
        <dbReference type="ARBA" id="ARBA00005268"/>
    </source>
</evidence>
<dbReference type="GO" id="GO:0005886">
    <property type="term" value="C:plasma membrane"/>
    <property type="evidence" value="ECO:0007669"/>
    <property type="project" value="TreeGrafter"/>
</dbReference>
<dbReference type="InterPro" id="IPR005226">
    <property type="entry name" value="UPF0014_fam"/>
</dbReference>
<evidence type="ECO:0000313" key="7">
    <source>
        <dbReference type="Proteomes" id="UP000277108"/>
    </source>
</evidence>
<organism evidence="6 7">
    <name type="scientific">Abyssicoccus albus</name>
    <dbReference type="NCBI Taxonomy" id="1817405"/>
    <lineage>
        <taxon>Bacteria</taxon>
        <taxon>Bacillati</taxon>
        <taxon>Bacillota</taxon>
        <taxon>Bacilli</taxon>
        <taxon>Bacillales</taxon>
        <taxon>Abyssicoccaceae</taxon>
    </lineage>
</organism>
<dbReference type="Proteomes" id="UP000277108">
    <property type="component" value="Unassembled WGS sequence"/>
</dbReference>
<dbReference type="PANTHER" id="PTHR30028:SF0">
    <property type="entry name" value="PROTEIN ALUMINUM SENSITIVE 3"/>
    <property type="match status" value="1"/>
</dbReference>
<comment type="subcellular location">
    <subcellularLocation>
        <location evidence="1">Membrane</location>
        <topology evidence="1">Multi-pass membrane protein</topology>
    </subcellularLocation>
</comment>
<evidence type="ECO:0000256" key="4">
    <source>
        <dbReference type="ARBA" id="ARBA00022989"/>
    </source>
</evidence>
<keyword evidence="5" id="KW-0472">Membrane</keyword>
<protein>
    <submittedName>
        <fullName evidence="6">Putative ABC transport system permease protein</fullName>
    </submittedName>
</protein>
<keyword evidence="3" id="KW-0812">Transmembrane</keyword>
<evidence type="ECO:0000256" key="1">
    <source>
        <dbReference type="ARBA" id="ARBA00004141"/>
    </source>
</evidence>
<name>A0A1Q1G324_9BACL</name>
<proteinExistence type="inferred from homology"/>
<comment type="similarity">
    <text evidence="2">Belongs to the UPF0014 family.</text>
</comment>